<dbReference type="EMBL" id="CADCVX010000657">
    <property type="protein sequence ID" value="CAA9540085.1"/>
    <property type="molecule type" value="Genomic_DNA"/>
</dbReference>
<reference evidence="1" key="1">
    <citation type="submission" date="2020-02" db="EMBL/GenBank/DDBJ databases">
        <authorList>
            <person name="Meier V. D."/>
        </authorList>
    </citation>
    <scope>NUCLEOTIDE SEQUENCE</scope>
    <source>
        <strain evidence="1">AVDCRST_MAG91</strain>
    </source>
</reference>
<feature type="non-terminal residue" evidence="1">
    <location>
        <position position="27"/>
    </location>
</feature>
<gene>
    <name evidence="1" type="ORF">AVDCRST_MAG91-3773</name>
</gene>
<sequence>MRLELTARANQDLKRVYDFNLQRSDTW</sequence>
<protein>
    <submittedName>
        <fullName evidence="1">Uncharacterized protein</fullName>
    </submittedName>
</protein>
<name>A0A6J4U512_9SPHN</name>
<evidence type="ECO:0000313" key="1">
    <source>
        <dbReference type="EMBL" id="CAA9540085.1"/>
    </source>
</evidence>
<accession>A0A6J4U512</accession>
<dbReference type="AlphaFoldDB" id="A0A6J4U512"/>
<proteinExistence type="predicted"/>
<organism evidence="1">
    <name type="scientific">uncultured Sphingomonadaceae bacterium</name>
    <dbReference type="NCBI Taxonomy" id="169976"/>
    <lineage>
        <taxon>Bacteria</taxon>
        <taxon>Pseudomonadati</taxon>
        <taxon>Pseudomonadota</taxon>
        <taxon>Alphaproteobacteria</taxon>
        <taxon>Sphingomonadales</taxon>
        <taxon>Sphingomonadaceae</taxon>
        <taxon>environmental samples</taxon>
    </lineage>
</organism>